<dbReference type="AlphaFoldDB" id="A0A6J6F809"/>
<reference evidence="5" key="1">
    <citation type="submission" date="2020-05" db="EMBL/GenBank/DDBJ databases">
        <authorList>
            <person name="Chiriac C."/>
            <person name="Salcher M."/>
            <person name="Ghai R."/>
            <person name="Kavagutti S V."/>
        </authorList>
    </citation>
    <scope>NUCLEOTIDE SEQUENCE</scope>
</reference>
<feature type="region of interest" description="Disordered" evidence="2">
    <location>
        <begin position="75"/>
        <end position="101"/>
    </location>
</feature>
<protein>
    <submittedName>
        <fullName evidence="5">Unannotated protein</fullName>
    </submittedName>
</protein>
<evidence type="ECO:0000256" key="2">
    <source>
        <dbReference type="SAM" id="MobiDB-lite"/>
    </source>
</evidence>
<dbReference type="Pfam" id="PF06737">
    <property type="entry name" value="Transglycosylas"/>
    <property type="match status" value="1"/>
</dbReference>
<gene>
    <name evidence="5" type="ORF">UFOPK1603_01775</name>
</gene>
<keyword evidence="3" id="KW-0472">Membrane</keyword>
<dbReference type="InterPro" id="IPR010618">
    <property type="entry name" value="RPF"/>
</dbReference>
<feature type="domain" description="Resuscitation-promoting factor core lysozyme-like" evidence="4">
    <location>
        <begin position="104"/>
        <end position="175"/>
    </location>
</feature>
<keyword evidence="3" id="KW-1133">Transmembrane helix</keyword>
<evidence type="ECO:0000256" key="1">
    <source>
        <dbReference type="ARBA" id="ARBA00022801"/>
    </source>
</evidence>
<proteinExistence type="predicted"/>
<accession>A0A6J6F809</accession>
<feature type="transmembrane region" description="Helical" evidence="3">
    <location>
        <begin position="20"/>
        <end position="40"/>
    </location>
</feature>
<dbReference type="Gene3D" id="1.10.530.10">
    <property type="match status" value="1"/>
</dbReference>
<dbReference type="GO" id="GO:0016787">
    <property type="term" value="F:hydrolase activity"/>
    <property type="evidence" value="ECO:0007669"/>
    <property type="project" value="UniProtKB-KW"/>
</dbReference>
<name>A0A6J6F809_9ZZZZ</name>
<evidence type="ECO:0000259" key="4">
    <source>
        <dbReference type="Pfam" id="PF06737"/>
    </source>
</evidence>
<keyword evidence="3" id="KW-0812">Transmembrane</keyword>
<sequence>MSAVPFLSRTADRLTHGAVIVVAFVLVFAIAIVGVVTGAASAKGEEPSALVPVAATVPVDMYTAMADIAAALATLPPPPPPTTVPARRVQTRPEVRVDPSDPGVWDALAHCETRGNWATDSVKGFSGGLGFAHGTWASNGGTEFAEVAADATREQQIEVAQRVLEGSGWGAWPGCSDLLGLR</sequence>
<dbReference type="SUPFAM" id="SSF53955">
    <property type="entry name" value="Lysozyme-like"/>
    <property type="match status" value="1"/>
</dbReference>
<dbReference type="InterPro" id="IPR023346">
    <property type="entry name" value="Lysozyme-like_dom_sf"/>
</dbReference>
<organism evidence="5">
    <name type="scientific">freshwater metagenome</name>
    <dbReference type="NCBI Taxonomy" id="449393"/>
    <lineage>
        <taxon>unclassified sequences</taxon>
        <taxon>metagenomes</taxon>
        <taxon>ecological metagenomes</taxon>
    </lineage>
</organism>
<dbReference type="EMBL" id="CAEZTG010000231">
    <property type="protein sequence ID" value="CAB4580908.1"/>
    <property type="molecule type" value="Genomic_DNA"/>
</dbReference>
<keyword evidence="1" id="KW-0378">Hydrolase</keyword>
<evidence type="ECO:0000256" key="3">
    <source>
        <dbReference type="SAM" id="Phobius"/>
    </source>
</evidence>
<evidence type="ECO:0000313" key="5">
    <source>
        <dbReference type="EMBL" id="CAB4580908.1"/>
    </source>
</evidence>
<dbReference type="CDD" id="cd13925">
    <property type="entry name" value="RPF"/>
    <property type="match status" value="1"/>
</dbReference>